<evidence type="ECO:0000256" key="2">
    <source>
        <dbReference type="SAM" id="Phobius"/>
    </source>
</evidence>
<evidence type="ECO:0000256" key="1">
    <source>
        <dbReference type="SAM" id="MobiDB-lite"/>
    </source>
</evidence>
<dbReference type="PANTHER" id="PTHR34938">
    <property type="entry name" value="PROTEIN FERTILITY RESTORER RF2, MITOCHONDRIAL"/>
    <property type="match status" value="1"/>
</dbReference>
<dbReference type="RefSeq" id="XP_027063861.1">
    <property type="nucleotide sequence ID" value="XM_027208060.1"/>
</dbReference>
<feature type="transmembrane region" description="Helical" evidence="2">
    <location>
        <begin position="148"/>
        <end position="166"/>
    </location>
</feature>
<evidence type="ECO:0000313" key="3">
    <source>
        <dbReference type="Proteomes" id="UP001652660"/>
    </source>
</evidence>
<keyword evidence="3" id="KW-1185">Reference proteome</keyword>
<accession>A0A6P6SCF7</accession>
<dbReference type="PANTHER" id="PTHR34938:SF1">
    <property type="entry name" value="PROTEIN FERTILITY RESTORER RF2, MITOCHONDRIAL"/>
    <property type="match status" value="1"/>
</dbReference>
<evidence type="ECO:0000313" key="6">
    <source>
        <dbReference type="RefSeq" id="XP_071905138.1"/>
    </source>
</evidence>
<dbReference type="AlphaFoldDB" id="A0A6P6SCF7"/>
<reference evidence="3" key="1">
    <citation type="journal article" date="2025" name="Foods">
        <title>Unveiling the Microbial Signatures of Arabica Coffee Cherries: Insights into Ripeness Specific Diversity, Functional Traits, and Implications for Quality and Safety.</title>
        <authorList>
            <consortium name="RefSeq"/>
            <person name="Tenea G.N."/>
            <person name="Cifuentes V."/>
            <person name="Reyes P."/>
            <person name="Cevallos-Vallejos M."/>
        </authorList>
    </citation>
    <scope>NUCLEOTIDE SEQUENCE [LARGE SCALE GENOMIC DNA]</scope>
</reference>
<keyword evidence="2" id="KW-0472">Membrane</keyword>
<dbReference type="GO" id="GO:0010027">
    <property type="term" value="P:thylakoid membrane organization"/>
    <property type="evidence" value="ECO:0007669"/>
    <property type="project" value="TreeGrafter"/>
</dbReference>
<organism evidence="3 5">
    <name type="scientific">Coffea arabica</name>
    <name type="common">Arabian coffee</name>
    <dbReference type="NCBI Taxonomy" id="13443"/>
    <lineage>
        <taxon>Eukaryota</taxon>
        <taxon>Viridiplantae</taxon>
        <taxon>Streptophyta</taxon>
        <taxon>Embryophyta</taxon>
        <taxon>Tracheophyta</taxon>
        <taxon>Spermatophyta</taxon>
        <taxon>Magnoliopsida</taxon>
        <taxon>eudicotyledons</taxon>
        <taxon>Gunneridae</taxon>
        <taxon>Pentapetalae</taxon>
        <taxon>asterids</taxon>
        <taxon>lamiids</taxon>
        <taxon>Gentianales</taxon>
        <taxon>Rubiaceae</taxon>
        <taxon>Ixoroideae</taxon>
        <taxon>Gardenieae complex</taxon>
        <taxon>Bertiereae - Coffeeae clade</taxon>
        <taxon>Coffeeae</taxon>
        <taxon>Coffea</taxon>
    </lineage>
</organism>
<dbReference type="GO" id="GO:0009658">
    <property type="term" value="P:chloroplast organization"/>
    <property type="evidence" value="ECO:0007669"/>
    <property type="project" value="TreeGrafter"/>
</dbReference>
<dbReference type="Proteomes" id="UP001652660">
    <property type="component" value="Chromosome 5e"/>
</dbReference>
<dbReference type="InterPro" id="IPR040299">
    <property type="entry name" value="RF2K-like"/>
</dbReference>
<evidence type="ECO:0000313" key="4">
    <source>
        <dbReference type="RefSeq" id="XP_027063861.1"/>
    </source>
</evidence>
<name>A0A6P6SCF7_COFAR</name>
<keyword evidence="2" id="KW-1133">Transmembrane helix</keyword>
<gene>
    <name evidence="4 5 6" type="primary">LOC113690227</name>
</gene>
<dbReference type="GO" id="GO:0009507">
    <property type="term" value="C:chloroplast"/>
    <property type="evidence" value="ECO:0007669"/>
    <property type="project" value="TreeGrafter"/>
</dbReference>
<feature type="region of interest" description="Disordered" evidence="1">
    <location>
        <begin position="111"/>
        <end position="137"/>
    </location>
</feature>
<evidence type="ECO:0000313" key="5">
    <source>
        <dbReference type="RefSeq" id="XP_027063863.1"/>
    </source>
</evidence>
<feature type="compositionally biased region" description="Gly residues" evidence="1">
    <location>
        <begin position="125"/>
        <end position="137"/>
    </location>
</feature>
<protein>
    <submittedName>
        <fullName evidence="4 5">Uncharacterized protein LOC113690227</fullName>
    </submittedName>
</protein>
<sequence length="174" mass="18606">MSMITGSGRRITIPAPEIPPSHAIFSAKIKRQSKKKNQLNFIKTLDCKTLQMCAAAREPFGEARSMRHKNQRKSASMIFQSSLAARCVAIQALASVERHPTLTMPRIKGDIMAPKLSDNGPRVPPGGGGGPGRGGGGGGGGNGGGGYWYLYGGFFLLLFLAFLSYLKDHEEPGM</sequence>
<keyword evidence="2" id="KW-0812">Transmembrane</keyword>
<reference evidence="4 5" key="2">
    <citation type="submission" date="2025-04" db="UniProtKB">
        <authorList>
            <consortium name="RefSeq"/>
        </authorList>
    </citation>
    <scope>IDENTIFICATION</scope>
    <source>
        <tissue evidence="4 5">Leaves</tissue>
    </source>
</reference>
<proteinExistence type="predicted"/>
<dbReference type="RefSeq" id="XP_027063863.1">
    <property type="nucleotide sequence ID" value="XM_027208062.1"/>
</dbReference>
<dbReference type="RefSeq" id="XP_071905138.1">
    <property type="nucleotide sequence ID" value="XM_072049037.1"/>
</dbReference>
<dbReference type="GeneID" id="113690227"/>